<evidence type="ECO:0000259" key="2">
    <source>
        <dbReference type="Pfam" id="PF03551"/>
    </source>
</evidence>
<proteinExistence type="predicted"/>
<feature type="region of interest" description="Disordered" evidence="1">
    <location>
        <begin position="188"/>
        <end position="216"/>
    </location>
</feature>
<dbReference type="STRING" id="590652.BST39_08400"/>
<dbReference type="PANTHER" id="PTHR43252:SF4">
    <property type="entry name" value="TRANSCRIPTIONAL REGULATORY PROTEIN"/>
    <property type="match status" value="1"/>
</dbReference>
<sequence>MSLRDAVLAALLEGESSGYDLAKDFDASVANFWMATPQQLYRELDRLAEQGLIQARLVHQERRPNKRLFSLTDAGRDAIREFTGQPPKPLAIRDELLVKVQAADAGDTPAVREFVSERLRWAAAKLQRYERSRARVLNGRDEGEYLAHAERIGPYLTLLRGITFEEENIRWAERALAVIDHRLSAVAKTAPSSPRHQAAAGRVAHPDRPRERSRRQ</sequence>
<comment type="caution">
    <text evidence="4">The sequence shown here is derived from an EMBL/GenBank/DDBJ whole genome shotgun (WGS) entry which is preliminary data.</text>
</comment>
<feature type="domain" description="Transcription regulator PadR N-terminal" evidence="2">
    <location>
        <begin position="7"/>
        <end position="80"/>
    </location>
</feature>
<dbReference type="Gene3D" id="1.10.10.10">
    <property type="entry name" value="Winged helix-like DNA-binding domain superfamily/Winged helix DNA-binding domain"/>
    <property type="match status" value="1"/>
</dbReference>
<dbReference type="InterPro" id="IPR036390">
    <property type="entry name" value="WH_DNA-bd_sf"/>
</dbReference>
<gene>
    <name evidence="4" type="ORF">BST39_08400</name>
</gene>
<dbReference type="PANTHER" id="PTHR43252">
    <property type="entry name" value="TRANSCRIPTIONAL REGULATOR YQJI"/>
    <property type="match status" value="1"/>
</dbReference>
<evidence type="ECO:0000259" key="3">
    <source>
        <dbReference type="Pfam" id="PF10400"/>
    </source>
</evidence>
<dbReference type="EMBL" id="MVIE01000008">
    <property type="protein sequence ID" value="ORB43126.1"/>
    <property type="molecule type" value="Genomic_DNA"/>
</dbReference>
<name>A0A1X0IDG5_9MYCO</name>
<dbReference type="Pfam" id="PF10400">
    <property type="entry name" value="Vir_act_alpha_C"/>
    <property type="match status" value="1"/>
</dbReference>
<dbReference type="Pfam" id="PF03551">
    <property type="entry name" value="PadR"/>
    <property type="match status" value="1"/>
</dbReference>
<dbReference type="RefSeq" id="WP_083171068.1">
    <property type="nucleotide sequence ID" value="NZ_AP022619.1"/>
</dbReference>
<dbReference type="OrthoDB" id="3186544at2"/>
<organism evidence="4 5">
    <name type="scientific">Mycobacterium paraseoulense</name>
    <dbReference type="NCBI Taxonomy" id="590652"/>
    <lineage>
        <taxon>Bacteria</taxon>
        <taxon>Bacillati</taxon>
        <taxon>Actinomycetota</taxon>
        <taxon>Actinomycetes</taxon>
        <taxon>Mycobacteriales</taxon>
        <taxon>Mycobacteriaceae</taxon>
        <taxon>Mycobacterium</taxon>
    </lineage>
</organism>
<keyword evidence="5" id="KW-1185">Reference proteome</keyword>
<feature type="domain" description="Transcription regulator PadR C-terminal" evidence="3">
    <location>
        <begin position="92"/>
        <end position="179"/>
    </location>
</feature>
<accession>A0A1X0IDG5</accession>
<dbReference type="Gene3D" id="6.10.140.190">
    <property type="match status" value="1"/>
</dbReference>
<dbReference type="InterPro" id="IPR005149">
    <property type="entry name" value="Tscrpt_reg_PadR_N"/>
</dbReference>
<dbReference type="InterPro" id="IPR018309">
    <property type="entry name" value="Tscrpt_reg_PadR_C"/>
</dbReference>
<dbReference type="InterPro" id="IPR036388">
    <property type="entry name" value="WH-like_DNA-bd_sf"/>
</dbReference>
<dbReference type="SUPFAM" id="SSF46785">
    <property type="entry name" value="Winged helix' DNA-binding domain"/>
    <property type="match status" value="1"/>
</dbReference>
<dbReference type="Proteomes" id="UP000192513">
    <property type="component" value="Unassembled WGS sequence"/>
</dbReference>
<evidence type="ECO:0000313" key="5">
    <source>
        <dbReference type="Proteomes" id="UP000192513"/>
    </source>
</evidence>
<protein>
    <submittedName>
        <fullName evidence="4">PadR family transcriptional regulator</fullName>
    </submittedName>
</protein>
<evidence type="ECO:0000313" key="4">
    <source>
        <dbReference type="EMBL" id="ORB43126.1"/>
    </source>
</evidence>
<evidence type="ECO:0000256" key="1">
    <source>
        <dbReference type="SAM" id="MobiDB-lite"/>
    </source>
</evidence>
<reference evidence="4 5" key="1">
    <citation type="submission" date="2017-02" db="EMBL/GenBank/DDBJ databases">
        <title>The new phylogeny of genus Mycobacterium.</title>
        <authorList>
            <person name="Tortoli E."/>
            <person name="Trovato A."/>
            <person name="Cirillo D.M."/>
        </authorList>
    </citation>
    <scope>NUCLEOTIDE SEQUENCE [LARGE SCALE GENOMIC DNA]</scope>
    <source>
        <strain evidence="4 5">DSM 45000</strain>
    </source>
</reference>
<dbReference type="AlphaFoldDB" id="A0A1X0IDG5"/>